<gene>
    <name evidence="1" type="ORF">AT268_31845</name>
</gene>
<dbReference type="AlphaFoldDB" id="A0A9X0MJS9"/>
<name>A0A9X0MJS9_BACCE</name>
<dbReference type="Proteomes" id="UP000075476">
    <property type="component" value="Unassembled WGS sequence"/>
</dbReference>
<sequence length="114" mass="13142">MLHLAGYIEVKEFHNKVNLIVNKYAPLINWQMFDEGVRQQCLLLIQELKSIGFIHKKNHGAQAIYEFGYTAYNTKELSNIIIWIGESFAGVGEISKNHYSKVKKYDGKDNYTGD</sequence>
<accession>A0A9X0MJS9</accession>
<proteinExistence type="predicted"/>
<dbReference type="RefSeq" id="WP_061662436.1">
    <property type="nucleotide sequence ID" value="NZ_LOMO01000001.1"/>
</dbReference>
<dbReference type="EMBL" id="LOMO01000001">
    <property type="protein sequence ID" value="KXY51097.1"/>
    <property type="molecule type" value="Genomic_DNA"/>
</dbReference>
<evidence type="ECO:0000313" key="2">
    <source>
        <dbReference type="Proteomes" id="UP000075476"/>
    </source>
</evidence>
<protein>
    <submittedName>
        <fullName evidence="1">Uncharacterized protein</fullName>
    </submittedName>
</protein>
<comment type="caution">
    <text evidence="1">The sequence shown here is derived from an EMBL/GenBank/DDBJ whole genome shotgun (WGS) entry which is preliminary data.</text>
</comment>
<organism evidence="1 2">
    <name type="scientific">Bacillus cereus</name>
    <dbReference type="NCBI Taxonomy" id="1396"/>
    <lineage>
        <taxon>Bacteria</taxon>
        <taxon>Bacillati</taxon>
        <taxon>Bacillota</taxon>
        <taxon>Bacilli</taxon>
        <taxon>Bacillales</taxon>
        <taxon>Bacillaceae</taxon>
        <taxon>Bacillus</taxon>
        <taxon>Bacillus cereus group</taxon>
    </lineage>
</organism>
<reference evidence="1 2" key="1">
    <citation type="submission" date="2015-12" db="EMBL/GenBank/DDBJ databases">
        <title>Bacillus cereus Group isolate.</title>
        <authorList>
            <person name="Kovac J."/>
        </authorList>
    </citation>
    <scope>NUCLEOTIDE SEQUENCE [LARGE SCALE GENOMIC DNA]</scope>
    <source>
        <strain evidence="1 2">FSL K6-0073</strain>
    </source>
</reference>
<evidence type="ECO:0000313" key="1">
    <source>
        <dbReference type="EMBL" id="KXY51097.1"/>
    </source>
</evidence>